<dbReference type="PANTHER" id="PTHR43861:SF1">
    <property type="entry name" value="TRANS-ACONITATE 2-METHYLTRANSFERASE"/>
    <property type="match status" value="1"/>
</dbReference>
<dbReference type="GO" id="GO:0032259">
    <property type="term" value="P:methylation"/>
    <property type="evidence" value="ECO:0007669"/>
    <property type="project" value="UniProtKB-KW"/>
</dbReference>
<dbReference type="GO" id="GO:0008168">
    <property type="term" value="F:methyltransferase activity"/>
    <property type="evidence" value="ECO:0007669"/>
    <property type="project" value="UniProtKB-KW"/>
</dbReference>
<dbReference type="EMBL" id="CP067420">
    <property type="protein sequence ID" value="QQP88206.1"/>
    <property type="molecule type" value="Genomic_DNA"/>
</dbReference>
<evidence type="ECO:0000313" key="2">
    <source>
        <dbReference type="EMBL" id="QQP88206.1"/>
    </source>
</evidence>
<dbReference type="SUPFAM" id="SSF53335">
    <property type="entry name" value="S-adenosyl-L-methionine-dependent methyltransferases"/>
    <property type="match status" value="1"/>
</dbReference>
<dbReference type="Proteomes" id="UP000595197">
    <property type="component" value="Chromosome"/>
</dbReference>
<protein>
    <submittedName>
        <fullName evidence="2">Methyltransferase domain-containing protein</fullName>
    </submittedName>
</protein>
<dbReference type="InterPro" id="IPR013216">
    <property type="entry name" value="Methyltransf_11"/>
</dbReference>
<reference evidence="2" key="1">
    <citation type="submission" date="2021-02" db="EMBL/GenBank/DDBJ databases">
        <title>Skermanella TT6 skin isolate.</title>
        <authorList>
            <person name="Lee K."/>
            <person name="Ganzorig M."/>
        </authorList>
    </citation>
    <scope>NUCLEOTIDE SEQUENCE</scope>
    <source>
        <strain evidence="2">TT6</strain>
    </source>
</reference>
<dbReference type="PANTHER" id="PTHR43861">
    <property type="entry name" value="TRANS-ACONITATE 2-METHYLTRANSFERASE-RELATED"/>
    <property type="match status" value="1"/>
</dbReference>
<sequence length="264" mass="27859">MTDRTGPSQSWNACGYAENARFVADLGLPVVDLLAPRPGERILDLGCGDGVLTEKLAAAGCRVVGVDASPELTAAARARGIDVHLMDGHALAVGGGFDAVFSNAALHWMLRPDDVIAGVWNALRPGGRFVGEFGGAGNVARIVHALEAALGRRGIDGKAANPWFFPTSDDYAARLAAAGFRVRSCELIERPTPLPTGMAGWLATFAGSFLAAVPEGERNAVLDEVMAAIAPDLLKSDGTWYADYVRLRFAADRPDGRRSGERES</sequence>
<dbReference type="InterPro" id="IPR029063">
    <property type="entry name" value="SAM-dependent_MTases_sf"/>
</dbReference>
<accession>A0ABX7B1P9</accession>
<organism evidence="2 3">
    <name type="scientific">Skermanella cutis</name>
    <dbReference type="NCBI Taxonomy" id="2775420"/>
    <lineage>
        <taxon>Bacteria</taxon>
        <taxon>Pseudomonadati</taxon>
        <taxon>Pseudomonadota</taxon>
        <taxon>Alphaproteobacteria</taxon>
        <taxon>Rhodospirillales</taxon>
        <taxon>Azospirillaceae</taxon>
        <taxon>Skermanella</taxon>
    </lineage>
</organism>
<gene>
    <name evidence="2" type="ORF">IGS68_19410</name>
</gene>
<name>A0ABX7B1P9_9PROT</name>
<dbReference type="Pfam" id="PF08241">
    <property type="entry name" value="Methyltransf_11"/>
    <property type="match status" value="1"/>
</dbReference>
<dbReference type="Gene3D" id="3.40.50.150">
    <property type="entry name" value="Vaccinia Virus protein VP39"/>
    <property type="match status" value="1"/>
</dbReference>
<dbReference type="RefSeq" id="WP_201072791.1">
    <property type="nucleotide sequence ID" value="NZ_CP067420.1"/>
</dbReference>
<keyword evidence="2" id="KW-0489">Methyltransferase</keyword>
<dbReference type="CDD" id="cd02440">
    <property type="entry name" value="AdoMet_MTases"/>
    <property type="match status" value="1"/>
</dbReference>
<proteinExistence type="predicted"/>
<feature type="domain" description="Methyltransferase type 11" evidence="1">
    <location>
        <begin position="43"/>
        <end position="130"/>
    </location>
</feature>
<evidence type="ECO:0000313" key="3">
    <source>
        <dbReference type="Proteomes" id="UP000595197"/>
    </source>
</evidence>
<keyword evidence="2" id="KW-0808">Transferase</keyword>
<evidence type="ECO:0000259" key="1">
    <source>
        <dbReference type="Pfam" id="PF08241"/>
    </source>
</evidence>
<keyword evidence="3" id="KW-1185">Reference proteome</keyword>